<accession>A0ABT2H7A7</accession>
<protein>
    <recommendedName>
        <fullName evidence="3">DUF397 domain-containing protein</fullName>
    </recommendedName>
</protein>
<reference evidence="1" key="1">
    <citation type="submission" date="2022-08" db="EMBL/GenBank/DDBJ databases">
        <authorList>
            <person name="Deng Y."/>
            <person name="Han X.-F."/>
            <person name="Zhang Y.-Q."/>
        </authorList>
    </citation>
    <scope>NUCLEOTIDE SEQUENCE</scope>
    <source>
        <strain evidence="1">CPCC 203386</strain>
    </source>
</reference>
<evidence type="ECO:0000313" key="2">
    <source>
        <dbReference type="Proteomes" id="UP001165586"/>
    </source>
</evidence>
<comment type="caution">
    <text evidence="1">The sequence shown here is derived from an EMBL/GenBank/DDBJ whole genome shotgun (WGS) entry which is preliminary data.</text>
</comment>
<keyword evidence="2" id="KW-1185">Reference proteome</keyword>
<gene>
    <name evidence="1" type="ORF">N1032_18770</name>
</gene>
<name>A0ABT2H7A7_9MICO</name>
<dbReference type="EMBL" id="JANLCJ010000008">
    <property type="protein sequence ID" value="MCS5735789.1"/>
    <property type="molecule type" value="Genomic_DNA"/>
</dbReference>
<dbReference type="RefSeq" id="WP_259540903.1">
    <property type="nucleotide sequence ID" value="NZ_JANLCJ010000008.1"/>
</dbReference>
<proteinExistence type="predicted"/>
<organism evidence="1 2">
    <name type="scientific">Herbiconiux daphne</name>
    <dbReference type="NCBI Taxonomy" id="2970914"/>
    <lineage>
        <taxon>Bacteria</taxon>
        <taxon>Bacillati</taxon>
        <taxon>Actinomycetota</taxon>
        <taxon>Actinomycetes</taxon>
        <taxon>Micrococcales</taxon>
        <taxon>Microbacteriaceae</taxon>
        <taxon>Herbiconiux</taxon>
    </lineage>
</organism>
<evidence type="ECO:0000313" key="1">
    <source>
        <dbReference type="EMBL" id="MCS5735789.1"/>
    </source>
</evidence>
<sequence length="79" mass="8569">MSTTLENIVRGQMVAYLVGRVITCPVTGAVLDARTCVTFIDADGDPAYVVSPEAWEAIKTNAKARVYFEGTRGFTLPEN</sequence>
<evidence type="ECO:0008006" key="3">
    <source>
        <dbReference type="Google" id="ProtNLM"/>
    </source>
</evidence>
<dbReference type="Proteomes" id="UP001165586">
    <property type="component" value="Unassembled WGS sequence"/>
</dbReference>